<dbReference type="PIRSF" id="PIRSF034285">
    <property type="entry name" value="UCP034285"/>
    <property type="match status" value="1"/>
</dbReference>
<organism evidence="1 2">
    <name type="scientific">Siphonobacter aquaeclarae</name>
    <dbReference type="NCBI Taxonomy" id="563176"/>
    <lineage>
        <taxon>Bacteria</taxon>
        <taxon>Pseudomonadati</taxon>
        <taxon>Bacteroidota</taxon>
        <taxon>Cytophagia</taxon>
        <taxon>Cytophagales</taxon>
        <taxon>Cytophagaceae</taxon>
        <taxon>Siphonobacter</taxon>
    </lineage>
</organism>
<protein>
    <submittedName>
        <fullName evidence="1">Protein ImuA</fullName>
    </submittedName>
</protein>
<dbReference type="RefSeq" id="WP_093198148.1">
    <property type="nucleotide sequence ID" value="NZ_FNGS01000002.1"/>
</dbReference>
<accession>A0A1G9K015</accession>
<dbReference type="EMBL" id="FNGS01000002">
    <property type="protein sequence ID" value="SDL42635.1"/>
    <property type="molecule type" value="Genomic_DNA"/>
</dbReference>
<dbReference type="Proteomes" id="UP000198901">
    <property type="component" value="Unassembled WGS sequence"/>
</dbReference>
<dbReference type="OrthoDB" id="836928at2"/>
<evidence type="ECO:0000313" key="1">
    <source>
        <dbReference type="EMBL" id="SDL42635.1"/>
    </source>
</evidence>
<dbReference type="AlphaFoldDB" id="A0A1G9K015"/>
<evidence type="ECO:0000313" key="2">
    <source>
        <dbReference type="Proteomes" id="UP000198901"/>
    </source>
</evidence>
<gene>
    <name evidence="1" type="ORF">SAMN04488090_0810</name>
</gene>
<name>A0A1G9K015_9BACT</name>
<keyword evidence="2" id="KW-1185">Reference proteome</keyword>
<dbReference type="STRING" id="563176.SAMN04488090_0810"/>
<dbReference type="InterPro" id="IPR017026">
    <property type="entry name" value="ImuA"/>
</dbReference>
<proteinExistence type="predicted"/>
<sequence>MNGVQSPVVQQLREDILSLQGFTPPAPGSRVGLGPVEAAFPNGCFPRAAVHEFLSDTPEESAATSGFLAGLLGCLLPERGMCLWIGRNRQVFPPGLTAFGLTPDRILFIDLAREADLLWAIEEALKCEAISAVVGEVRELGMTESRRLQLAVERSRVTGLLHRRNPRARHALACASRWRISPLASLPEDGLPGVGFPRWQVDLLKVRNGLPGSWQLEWAEGHFQPLATAPRGRWLQTG</sequence>
<dbReference type="InterPro" id="IPR027417">
    <property type="entry name" value="P-loop_NTPase"/>
</dbReference>
<reference evidence="1 2" key="1">
    <citation type="submission" date="2016-10" db="EMBL/GenBank/DDBJ databases">
        <authorList>
            <person name="de Groot N.N."/>
        </authorList>
    </citation>
    <scope>NUCLEOTIDE SEQUENCE [LARGE SCALE GENOMIC DNA]</scope>
    <source>
        <strain evidence="1 2">DSM 21668</strain>
    </source>
</reference>
<dbReference type="SUPFAM" id="SSF52540">
    <property type="entry name" value="P-loop containing nucleoside triphosphate hydrolases"/>
    <property type="match status" value="1"/>
</dbReference>
<dbReference type="Gene3D" id="3.40.50.300">
    <property type="entry name" value="P-loop containing nucleotide triphosphate hydrolases"/>
    <property type="match status" value="1"/>
</dbReference>